<dbReference type="EMBL" id="BTSX01000002">
    <property type="protein sequence ID" value="GMS85705.1"/>
    <property type="molecule type" value="Genomic_DNA"/>
</dbReference>
<dbReference type="AlphaFoldDB" id="A0AAV5SSR1"/>
<dbReference type="Proteomes" id="UP001432027">
    <property type="component" value="Unassembled WGS sequence"/>
</dbReference>
<protein>
    <recommendedName>
        <fullName evidence="3">Pre-mRNA-splicing factor 38</fullName>
    </recommendedName>
</protein>
<evidence type="ECO:0008006" key="3">
    <source>
        <dbReference type="Google" id="ProtNLM"/>
    </source>
</evidence>
<keyword evidence="2" id="KW-1185">Reference proteome</keyword>
<reference evidence="1" key="1">
    <citation type="submission" date="2023-10" db="EMBL/GenBank/DDBJ databases">
        <title>Genome assembly of Pristionchus species.</title>
        <authorList>
            <person name="Yoshida K."/>
            <person name="Sommer R.J."/>
        </authorList>
    </citation>
    <scope>NUCLEOTIDE SEQUENCE</scope>
    <source>
        <strain evidence="1">RS0144</strain>
    </source>
</reference>
<evidence type="ECO:0000313" key="1">
    <source>
        <dbReference type="EMBL" id="GMS85705.1"/>
    </source>
</evidence>
<comment type="caution">
    <text evidence="1">The sequence shown here is derived from an EMBL/GenBank/DDBJ whole genome shotgun (WGS) entry which is preliminary data.</text>
</comment>
<name>A0AAV5SSR1_9BILA</name>
<organism evidence="1 2">
    <name type="scientific">Pristionchus entomophagus</name>
    <dbReference type="NCBI Taxonomy" id="358040"/>
    <lineage>
        <taxon>Eukaryota</taxon>
        <taxon>Metazoa</taxon>
        <taxon>Ecdysozoa</taxon>
        <taxon>Nematoda</taxon>
        <taxon>Chromadorea</taxon>
        <taxon>Rhabditida</taxon>
        <taxon>Rhabditina</taxon>
        <taxon>Diplogasteromorpha</taxon>
        <taxon>Diplogasteroidea</taxon>
        <taxon>Neodiplogasteridae</taxon>
        <taxon>Pristionchus</taxon>
    </lineage>
</organism>
<evidence type="ECO:0000313" key="2">
    <source>
        <dbReference type="Proteomes" id="UP001432027"/>
    </source>
</evidence>
<sequence length="69" mass="8055">MNSDEIASVRRFMSNISWLNASTSPESWRVVMFGFVYLRVELIPELLKVLDRPPNYPNITHSILFNQDV</sequence>
<accession>A0AAV5SSR1</accession>
<gene>
    <name evidence="1" type="ORF">PENTCL1PPCAC_7880</name>
</gene>
<feature type="non-terminal residue" evidence="1">
    <location>
        <position position="69"/>
    </location>
</feature>
<proteinExistence type="predicted"/>